<dbReference type="KEGG" id="odi:ODI_R0002"/>
<dbReference type="EC" id="3.1.26.5" evidence="7"/>
<dbReference type="GO" id="GO:0004526">
    <property type="term" value="F:ribonuclease P activity"/>
    <property type="evidence" value="ECO:0007669"/>
    <property type="project" value="UniProtKB-UniRule"/>
</dbReference>
<keyword evidence="6 7" id="KW-0694">RNA-binding</keyword>
<evidence type="ECO:0000256" key="7">
    <source>
        <dbReference type="HAMAP-Rule" id="MF_00227"/>
    </source>
</evidence>
<dbReference type="PANTHER" id="PTHR33992:SF1">
    <property type="entry name" value="RIBONUCLEASE P PROTEIN COMPONENT"/>
    <property type="match status" value="1"/>
</dbReference>
<evidence type="ECO:0000256" key="6">
    <source>
        <dbReference type="ARBA" id="ARBA00022884"/>
    </source>
</evidence>
<dbReference type="Proteomes" id="UP000078558">
    <property type="component" value="Chromosome I"/>
</dbReference>
<dbReference type="Pfam" id="PF00825">
    <property type="entry name" value="Ribonuclease_P"/>
    <property type="match status" value="1"/>
</dbReference>
<dbReference type="InterPro" id="IPR020568">
    <property type="entry name" value="Ribosomal_Su5_D2-typ_SF"/>
</dbReference>
<gene>
    <name evidence="7" type="primary">rnpA</name>
    <name evidence="8" type="ORF">ODI_03185</name>
    <name evidence="9" type="ORF">ODI_R0002</name>
</gene>
<dbReference type="AlphaFoldDB" id="A0A1C3K6M7"/>
<comment type="function">
    <text evidence="1 7">RNaseP catalyzes the removal of the 5'-leader sequence from pre-tRNA to produce the mature 5'-terminus. It can also cleave other RNA substrates such as 4.5S RNA. The protein component plays an auxiliary but essential role in vivo by binding to the 5'-leader sequence and broadening the substrate specificity of the ribozyme.</text>
</comment>
<dbReference type="SUPFAM" id="SSF54211">
    <property type="entry name" value="Ribosomal protein S5 domain 2-like"/>
    <property type="match status" value="1"/>
</dbReference>
<accession>A0A1C3K6M7</accession>
<name>A0A1C3K6M7_9BURK</name>
<dbReference type="STRING" id="1851544.ODI_03185"/>
<dbReference type="HAMAP" id="MF_00227">
    <property type="entry name" value="RNase_P"/>
    <property type="match status" value="1"/>
</dbReference>
<dbReference type="GO" id="GO:0042781">
    <property type="term" value="F:3'-tRNA processing endoribonuclease activity"/>
    <property type="evidence" value="ECO:0007669"/>
    <property type="project" value="TreeGrafter"/>
</dbReference>
<evidence type="ECO:0000256" key="5">
    <source>
        <dbReference type="ARBA" id="ARBA00022801"/>
    </source>
</evidence>
<evidence type="ECO:0000313" key="8">
    <source>
        <dbReference type="EMBL" id="SBT27078.1"/>
    </source>
</evidence>
<protein>
    <recommendedName>
        <fullName evidence="7">Ribonuclease P protein component</fullName>
        <shortName evidence="7">RNase P protein</shortName>
        <shortName evidence="7">RNaseP protein</shortName>
        <ecNumber evidence="7">3.1.26.5</ecNumber>
    </recommendedName>
    <alternativeName>
        <fullName evidence="7">Protein C5</fullName>
    </alternativeName>
</protein>
<comment type="similarity">
    <text evidence="7">Belongs to the RnpA family.</text>
</comment>
<dbReference type="PANTHER" id="PTHR33992">
    <property type="entry name" value="RIBONUCLEASE P PROTEIN COMPONENT"/>
    <property type="match status" value="1"/>
</dbReference>
<evidence type="ECO:0000313" key="10">
    <source>
        <dbReference type="Proteomes" id="UP000078558"/>
    </source>
</evidence>
<keyword evidence="4 7" id="KW-0255">Endonuclease</keyword>
<dbReference type="InterPro" id="IPR020539">
    <property type="entry name" value="RNase_P_CS"/>
</dbReference>
<keyword evidence="3 7" id="KW-0540">Nuclease</keyword>
<dbReference type="Gene3D" id="3.30.230.10">
    <property type="match status" value="1"/>
</dbReference>
<dbReference type="EMBL" id="FLRC01000052">
    <property type="protein sequence ID" value="SBT27078.1"/>
    <property type="molecule type" value="Genomic_DNA"/>
</dbReference>
<organism evidence="8 10">
    <name type="scientific">Orrella dioscoreae</name>
    <dbReference type="NCBI Taxonomy" id="1851544"/>
    <lineage>
        <taxon>Bacteria</taxon>
        <taxon>Pseudomonadati</taxon>
        <taxon>Pseudomonadota</taxon>
        <taxon>Betaproteobacteria</taxon>
        <taxon>Burkholderiales</taxon>
        <taxon>Alcaligenaceae</taxon>
        <taxon>Orrella</taxon>
    </lineage>
</organism>
<reference evidence="8 10" key="1">
    <citation type="submission" date="2016-06" db="EMBL/GenBank/DDBJ databases">
        <authorList>
            <person name="Kjaerup R.B."/>
            <person name="Dalgaard T.S."/>
            <person name="Juul-Madsen H.R."/>
        </authorList>
    </citation>
    <scope>NUCLEOTIDE SEQUENCE [LARGE SCALE GENOMIC DNA]</scope>
    <source>
        <strain evidence="8">Orrdi1</strain>
    </source>
</reference>
<comment type="catalytic activity">
    <reaction evidence="7">
        <text>Endonucleolytic cleavage of RNA, removing 5'-extranucleotides from tRNA precursor.</text>
        <dbReference type="EC" id="3.1.26.5"/>
    </reaction>
</comment>
<dbReference type="GO" id="GO:0030677">
    <property type="term" value="C:ribonuclease P complex"/>
    <property type="evidence" value="ECO:0007669"/>
    <property type="project" value="TreeGrafter"/>
</dbReference>
<dbReference type="InterPro" id="IPR014721">
    <property type="entry name" value="Ribsml_uS5_D2-typ_fold_subgr"/>
</dbReference>
<evidence type="ECO:0000256" key="2">
    <source>
        <dbReference type="ARBA" id="ARBA00022694"/>
    </source>
</evidence>
<evidence type="ECO:0000256" key="1">
    <source>
        <dbReference type="ARBA" id="ARBA00002663"/>
    </source>
</evidence>
<keyword evidence="2 7" id="KW-0819">tRNA processing</keyword>
<evidence type="ECO:0000313" key="9">
    <source>
        <dbReference type="EMBL" id="SOE45887.1"/>
    </source>
</evidence>
<dbReference type="EMBL" id="LT907988">
    <property type="protein sequence ID" value="SOE45887.1"/>
    <property type="molecule type" value="Genomic_DNA"/>
</dbReference>
<keyword evidence="10" id="KW-1185">Reference proteome</keyword>
<evidence type="ECO:0000256" key="4">
    <source>
        <dbReference type="ARBA" id="ARBA00022759"/>
    </source>
</evidence>
<dbReference type="GO" id="GO:0001682">
    <property type="term" value="P:tRNA 5'-leader removal"/>
    <property type="evidence" value="ECO:0007669"/>
    <property type="project" value="UniProtKB-UniRule"/>
</dbReference>
<sequence length="133" mass="14638">MHAQPTGKILPMQRATLVPEARLHSPSEYAAALKGRRIARGAFFVLTLARQGDAGPQALARLGLIIPKRHAPLAVTRNTLKRVVRESFRHVRHGLAPGIYVVRLHAKVPPQSLRSLKTLARAEADTHFKRAAP</sequence>
<evidence type="ECO:0000256" key="3">
    <source>
        <dbReference type="ARBA" id="ARBA00022722"/>
    </source>
</evidence>
<dbReference type="GO" id="GO:0000049">
    <property type="term" value="F:tRNA binding"/>
    <property type="evidence" value="ECO:0007669"/>
    <property type="project" value="UniProtKB-UniRule"/>
</dbReference>
<proteinExistence type="inferred from homology"/>
<dbReference type="InterPro" id="IPR000100">
    <property type="entry name" value="RNase_P"/>
</dbReference>
<reference evidence="9 10" key="2">
    <citation type="submission" date="2017-08" db="EMBL/GenBank/DDBJ databases">
        <authorList>
            <person name="de Groot N.N."/>
        </authorList>
    </citation>
    <scope>NUCLEOTIDE SEQUENCE [LARGE SCALE GENOMIC DNA]</scope>
    <source>
        <strain evidence="9">Orrdi1</strain>
    </source>
</reference>
<dbReference type="PROSITE" id="PS00648">
    <property type="entry name" value="RIBONUCLEASE_P"/>
    <property type="match status" value="1"/>
</dbReference>
<keyword evidence="5 7" id="KW-0378">Hydrolase</keyword>
<comment type="subunit">
    <text evidence="7">Consists of a catalytic RNA component (M1 or rnpB) and a protein subunit.</text>
</comment>